<dbReference type="AlphaFoldDB" id="A0A2R6XB71"/>
<evidence type="ECO:0000313" key="2">
    <source>
        <dbReference type="EMBL" id="PTQ43338.1"/>
    </source>
</evidence>
<feature type="region of interest" description="Disordered" evidence="1">
    <location>
        <begin position="77"/>
        <end position="115"/>
    </location>
</feature>
<dbReference type="Proteomes" id="UP000244005">
    <property type="component" value="Unassembled WGS sequence"/>
</dbReference>
<proteinExistence type="predicted"/>
<feature type="compositionally biased region" description="Polar residues" evidence="1">
    <location>
        <begin position="14"/>
        <end position="32"/>
    </location>
</feature>
<dbReference type="Gramene" id="Mp2g26510.1">
    <property type="protein sequence ID" value="Mp2g26510.1.cds1"/>
    <property type="gene ID" value="Mp2g26510"/>
</dbReference>
<accession>A0A2R6XB71</accession>
<keyword evidence="3" id="KW-1185">Reference proteome</keyword>
<evidence type="ECO:0000313" key="3">
    <source>
        <dbReference type="Proteomes" id="UP000244005"/>
    </source>
</evidence>
<feature type="region of interest" description="Disordered" evidence="1">
    <location>
        <begin position="1"/>
        <end position="36"/>
    </location>
</feature>
<name>A0A2R6XB71_MARPO</name>
<gene>
    <name evidence="2" type="ORF">MARPO_0025s0033</name>
</gene>
<evidence type="ECO:0000256" key="1">
    <source>
        <dbReference type="SAM" id="MobiDB-lite"/>
    </source>
</evidence>
<organism evidence="2 3">
    <name type="scientific">Marchantia polymorpha</name>
    <name type="common">Common liverwort</name>
    <name type="synonym">Marchantia aquatica</name>
    <dbReference type="NCBI Taxonomy" id="3197"/>
    <lineage>
        <taxon>Eukaryota</taxon>
        <taxon>Viridiplantae</taxon>
        <taxon>Streptophyta</taxon>
        <taxon>Embryophyta</taxon>
        <taxon>Marchantiophyta</taxon>
        <taxon>Marchantiopsida</taxon>
        <taxon>Marchantiidae</taxon>
        <taxon>Marchantiales</taxon>
        <taxon>Marchantiaceae</taxon>
        <taxon>Marchantia</taxon>
    </lineage>
</organism>
<sequence>MHPKRKEPFARPTDTCSDPTNISAVSSKQVPTWQRGESYVPSLDHIDRSDAPKPTFPAPSCHPRVWTVEAPSPMLTCRSPERTGPTRNPVPPTTNPSVRTGSLPCPPRPTGSALRHPVRPYGGWQSVLWSYAMLCAPSQRAPRLMKC</sequence>
<protein>
    <submittedName>
        <fullName evidence="2">Uncharacterized protein</fullName>
    </submittedName>
</protein>
<reference evidence="3" key="1">
    <citation type="journal article" date="2017" name="Cell">
        <title>Insights into land plant evolution garnered from the Marchantia polymorpha genome.</title>
        <authorList>
            <person name="Bowman J.L."/>
            <person name="Kohchi T."/>
            <person name="Yamato K.T."/>
            <person name="Jenkins J."/>
            <person name="Shu S."/>
            <person name="Ishizaki K."/>
            <person name="Yamaoka S."/>
            <person name="Nishihama R."/>
            <person name="Nakamura Y."/>
            <person name="Berger F."/>
            <person name="Adam C."/>
            <person name="Aki S.S."/>
            <person name="Althoff F."/>
            <person name="Araki T."/>
            <person name="Arteaga-Vazquez M.A."/>
            <person name="Balasubrmanian S."/>
            <person name="Barry K."/>
            <person name="Bauer D."/>
            <person name="Boehm C.R."/>
            <person name="Briginshaw L."/>
            <person name="Caballero-Perez J."/>
            <person name="Catarino B."/>
            <person name="Chen F."/>
            <person name="Chiyoda S."/>
            <person name="Chovatia M."/>
            <person name="Davies K.M."/>
            <person name="Delmans M."/>
            <person name="Demura T."/>
            <person name="Dierschke T."/>
            <person name="Dolan L."/>
            <person name="Dorantes-Acosta A.E."/>
            <person name="Eklund D.M."/>
            <person name="Florent S.N."/>
            <person name="Flores-Sandoval E."/>
            <person name="Fujiyama A."/>
            <person name="Fukuzawa H."/>
            <person name="Galik B."/>
            <person name="Grimanelli D."/>
            <person name="Grimwood J."/>
            <person name="Grossniklaus U."/>
            <person name="Hamada T."/>
            <person name="Haseloff J."/>
            <person name="Hetherington A.J."/>
            <person name="Higo A."/>
            <person name="Hirakawa Y."/>
            <person name="Hundley H.N."/>
            <person name="Ikeda Y."/>
            <person name="Inoue K."/>
            <person name="Inoue S.I."/>
            <person name="Ishida S."/>
            <person name="Jia Q."/>
            <person name="Kakita M."/>
            <person name="Kanazawa T."/>
            <person name="Kawai Y."/>
            <person name="Kawashima T."/>
            <person name="Kennedy M."/>
            <person name="Kinose K."/>
            <person name="Kinoshita T."/>
            <person name="Kohara Y."/>
            <person name="Koide E."/>
            <person name="Komatsu K."/>
            <person name="Kopischke S."/>
            <person name="Kubo M."/>
            <person name="Kyozuka J."/>
            <person name="Lagercrantz U."/>
            <person name="Lin S.S."/>
            <person name="Lindquist E."/>
            <person name="Lipzen A.M."/>
            <person name="Lu C.W."/>
            <person name="De Luna E."/>
            <person name="Martienssen R.A."/>
            <person name="Minamino N."/>
            <person name="Mizutani M."/>
            <person name="Mizutani M."/>
            <person name="Mochizuki N."/>
            <person name="Monte I."/>
            <person name="Mosher R."/>
            <person name="Nagasaki H."/>
            <person name="Nakagami H."/>
            <person name="Naramoto S."/>
            <person name="Nishitani K."/>
            <person name="Ohtani M."/>
            <person name="Okamoto T."/>
            <person name="Okumura M."/>
            <person name="Phillips J."/>
            <person name="Pollak B."/>
            <person name="Reinders A."/>
            <person name="Rovekamp M."/>
            <person name="Sano R."/>
            <person name="Sawa S."/>
            <person name="Schmid M.W."/>
            <person name="Shirakawa M."/>
            <person name="Solano R."/>
            <person name="Spunde A."/>
            <person name="Suetsugu N."/>
            <person name="Sugano S."/>
            <person name="Sugiyama A."/>
            <person name="Sun R."/>
            <person name="Suzuki Y."/>
            <person name="Takenaka M."/>
            <person name="Takezawa D."/>
            <person name="Tomogane H."/>
            <person name="Tsuzuki M."/>
            <person name="Ueda T."/>
            <person name="Umeda M."/>
            <person name="Ward J.M."/>
            <person name="Watanabe Y."/>
            <person name="Yazaki K."/>
            <person name="Yokoyama R."/>
            <person name="Yoshitake Y."/>
            <person name="Yotsui I."/>
            <person name="Zachgo S."/>
            <person name="Schmutz J."/>
        </authorList>
    </citation>
    <scope>NUCLEOTIDE SEQUENCE [LARGE SCALE GENOMIC DNA]</scope>
    <source>
        <strain evidence="3">Tak-1</strain>
    </source>
</reference>
<dbReference type="EMBL" id="KZ772697">
    <property type="protein sequence ID" value="PTQ43338.1"/>
    <property type="molecule type" value="Genomic_DNA"/>
</dbReference>